<evidence type="ECO:0000256" key="2">
    <source>
        <dbReference type="ARBA" id="ARBA00022801"/>
    </source>
</evidence>
<dbReference type="InterPro" id="IPR050789">
    <property type="entry name" value="Diverse_Enzym_Activities"/>
</dbReference>
<keyword evidence="4" id="KW-0808">Transferase</keyword>
<evidence type="ECO:0000259" key="3">
    <source>
        <dbReference type="Pfam" id="PF00144"/>
    </source>
</evidence>
<dbReference type="OrthoDB" id="428260at2759"/>
<evidence type="ECO:0000313" key="5">
    <source>
        <dbReference type="Proteomes" id="UP000443090"/>
    </source>
</evidence>
<accession>A0A8H8S4X7</accession>
<evidence type="ECO:0000256" key="1">
    <source>
        <dbReference type="ARBA" id="ARBA00009009"/>
    </source>
</evidence>
<dbReference type="InterPro" id="IPR012338">
    <property type="entry name" value="Beta-lactam/transpept-like"/>
</dbReference>
<dbReference type="PANTHER" id="PTHR43283:SF17">
    <property type="entry name" value="(LOVD), PUTATIVE (AFU_ORTHOLOGUE AFUA_5G00920)-RELATED"/>
    <property type="match status" value="1"/>
</dbReference>
<dbReference type="Gene3D" id="3.40.710.10">
    <property type="entry name" value="DD-peptidase/beta-lactamase superfamily"/>
    <property type="match status" value="1"/>
</dbReference>
<dbReference type="PANTHER" id="PTHR43283">
    <property type="entry name" value="BETA-LACTAMASE-RELATED"/>
    <property type="match status" value="1"/>
</dbReference>
<dbReference type="InterPro" id="IPR001466">
    <property type="entry name" value="Beta-lactam-related"/>
</dbReference>
<protein>
    <submittedName>
        <fullName evidence="4">Acyltransferase</fullName>
    </submittedName>
</protein>
<dbReference type="Pfam" id="PF00144">
    <property type="entry name" value="Beta-lactamase"/>
    <property type="match status" value="1"/>
</dbReference>
<dbReference type="EMBL" id="QGMI01000131">
    <property type="protein sequence ID" value="TVY46733.1"/>
    <property type="molecule type" value="Genomic_DNA"/>
</dbReference>
<reference evidence="4 5" key="1">
    <citation type="submission" date="2018-05" db="EMBL/GenBank/DDBJ databases">
        <title>Genome sequencing and assembly of the regulated plant pathogen Lachnellula willkommii and related sister species for the development of diagnostic species identification markers.</title>
        <authorList>
            <person name="Giroux E."/>
            <person name="Bilodeau G."/>
        </authorList>
    </citation>
    <scope>NUCLEOTIDE SEQUENCE [LARGE SCALE GENOMIC DNA]</scope>
    <source>
        <strain evidence="4 5">CBS 160.35</strain>
    </source>
</reference>
<dbReference type="AlphaFoldDB" id="A0A8H8S4X7"/>
<keyword evidence="5" id="KW-1185">Reference proteome</keyword>
<sequence>MGAFEDKVKQMCADRELPGVILLARDNGGNLSFSTISKHRADLSSGHFQYTKTFGHKTPKEPMDLDATFWLASCTKLLTTIAVLQCVEDGQIKLDDDVSSVLTELKDIEIITGFQDGTDTPILKKAENKITLRHLLTHSAGFGYDHDERYQRWSASRIALGQEEDTSMIGKISKPLLFEPGTSWEYGYSLEWVGVLVMRLSAMSLEEYMQKNLWDPLGIKDITFHPEKKPFVNNNLVRMSRRVGNPTFGLPIQNEEKVEWIDETVFDTSTPDEYGGGGLTGSATDFMKILQSIGSNDGKLLASATIDEMFTPQLTGAAEKAYQHDIGLPYMQEAFASHKAGTRVNWGLGGMMVLEDEATGRISGTLSWSGMPNLLWSIDRNAGLNLLYASNVLPAGDFKSGEVQRWFERKMYMSFQKSGWFAREWNGR</sequence>
<comment type="caution">
    <text evidence="4">The sequence shown here is derived from an EMBL/GenBank/DDBJ whole genome shotgun (WGS) entry which is preliminary data.</text>
</comment>
<dbReference type="GO" id="GO:0016746">
    <property type="term" value="F:acyltransferase activity"/>
    <property type="evidence" value="ECO:0007669"/>
    <property type="project" value="UniProtKB-KW"/>
</dbReference>
<organism evidence="4 5">
    <name type="scientific">Lachnellula occidentalis</name>
    <dbReference type="NCBI Taxonomy" id="215460"/>
    <lineage>
        <taxon>Eukaryota</taxon>
        <taxon>Fungi</taxon>
        <taxon>Dikarya</taxon>
        <taxon>Ascomycota</taxon>
        <taxon>Pezizomycotina</taxon>
        <taxon>Leotiomycetes</taxon>
        <taxon>Helotiales</taxon>
        <taxon>Lachnaceae</taxon>
        <taxon>Lachnellula</taxon>
    </lineage>
</organism>
<feature type="domain" description="Beta-lactamase-related" evidence="3">
    <location>
        <begin position="4"/>
        <end position="396"/>
    </location>
</feature>
<comment type="similarity">
    <text evidence="1">Belongs to the class-A beta-lactamase family.</text>
</comment>
<gene>
    <name evidence="4" type="primary">mlcH_0</name>
    <name evidence="4" type="ORF">LOCC1_G002841</name>
</gene>
<dbReference type="GO" id="GO:0016787">
    <property type="term" value="F:hydrolase activity"/>
    <property type="evidence" value="ECO:0007669"/>
    <property type="project" value="UniProtKB-KW"/>
</dbReference>
<name>A0A8H8S4X7_9HELO</name>
<dbReference type="SUPFAM" id="SSF56601">
    <property type="entry name" value="beta-lactamase/transpeptidase-like"/>
    <property type="match status" value="1"/>
</dbReference>
<dbReference type="Proteomes" id="UP000443090">
    <property type="component" value="Unassembled WGS sequence"/>
</dbReference>
<evidence type="ECO:0000313" key="4">
    <source>
        <dbReference type="EMBL" id="TVY46733.1"/>
    </source>
</evidence>
<keyword evidence="4" id="KW-0012">Acyltransferase</keyword>
<keyword evidence="2" id="KW-0378">Hydrolase</keyword>
<proteinExistence type="inferred from homology"/>